<evidence type="ECO:0000256" key="2">
    <source>
        <dbReference type="SAM" id="Phobius"/>
    </source>
</evidence>
<reference evidence="3 4" key="1">
    <citation type="submission" date="2017-06" db="EMBL/GenBank/DDBJ databases">
        <title>Novel microbial phyla capable of carbon fixation and sulfur reduction in deep-sea sediments.</title>
        <authorList>
            <person name="Huang J."/>
            <person name="Baker B."/>
            <person name="Wang Y."/>
        </authorList>
    </citation>
    <scope>NUCLEOTIDE SEQUENCE [LARGE SCALE GENOMIC DNA]</scope>
    <source>
        <strain evidence="3">B3_LCP</strain>
    </source>
</reference>
<dbReference type="InterPro" id="IPR041916">
    <property type="entry name" value="Anti_sigma_zinc_sf"/>
</dbReference>
<dbReference type="AlphaFoldDB" id="A0A532UNR8"/>
<comment type="caution">
    <text evidence="3">The sequence shown here is derived from an EMBL/GenBank/DDBJ whole genome shotgun (WGS) entry which is preliminary data.</text>
</comment>
<accession>A0A532UNR8</accession>
<dbReference type="InterPro" id="IPR019734">
    <property type="entry name" value="TPR_rpt"/>
</dbReference>
<name>A0A532UNR8_UNCL8</name>
<proteinExistence type="predicted"/>
<keyword evidence="2" id="KW-1133">Transmembrane helix</keyword>
<dbReference type="PROSITE" id="PS50005">
    <property type="entry name" value="TPR"/>
    <property type="match status" value="1"/>
</dbReference>
<keyword evidence="1" id="KW-0802">TPR repeat</keyword>
<dbReference type="Proteomes" id="UP000319619">
    <property type="component" value="Unassembled WGS sequence"/>
</dbReference>
<dbReference type="EMBL" id="NJBN01000016">
    <property type="protein sequence ID" value="TKJ36566.1"/>
    <property type="molecule type" value="Genomic_DNA"/>
</dbReference>
<dbReference type="Gene3D" id="1.10.10.1320">
    <property type="entry name" value="Anti-sigma factor, zinc-finger domain"/>
    <property type="match status" value="1"/>
</dbReference>
<dbReference type="InterPro" id="IPR011990">
    <property type="entry name" value="TPR-like_helical_dom_sf"/>
</dbReference>
<keyword evidence="2" id="KW-0472">Membrane</keyword>
<gene>
    <name evidence="3" type="ORF">CEE37_14900</name>
</gene>
<evidence type="ECO:0000313" key="3">
    <source>
        <dbReference type="EMBL" id="TKJ36566.1"/>
    </source>
</evidence>
<feature type="transmembrane region" description="Helical" evidence="2">
    <location>
        <begin position="111"/>
        <end position="128"/>
    </location>
</feature>
<dbReference type="Gene3D" id="1.25.40.10">
    <property type="entry name" value="Tetratricopeptide repeat domain"/>
    <property type="match status" value="1"/>
</dbReference>
<sequence>MKQCIDAELGRLIALYELGQLSDDERDRFEEHLLKCDFCLGEIEEKMPVISAFQEHKDEIREELKRESIEYKPQKRKLLKLVREERKRKALTATIWERIISSIEDFRRAKVFVPATIVTIALVVFLIMRPGTQPENPYFAHLSFEKAPFKQMHVRSDIGTDAQLTFRKGMDEYLKGNFKGAIDYLENAVSASPDEGPWWLYLGISYYLDRQAKPAVKALTKAVSLTEYTLKSGAEWYLAQAFLLDGNADPAMPLLEGLAIQKRDYSEIAESLLEKVRPVAEKEK</sequence>
<organism evidence="3 4">
    <name type="scientific">candidate division LCP-89 bacterium B3_LCP</name>
    <dbReference type="NCBI Taxonomy" id="2012998"/>
    <lineage>
        <taxon>Bacteria</taxon>
        <taxon>Pseudomonadati</taxon>
        <taxon>Bacteria division LCP-89</taxon>
    </lineage>
</organism>
<feature type="repeat" description="TPR" evidence="1">
    <location>
        <begin position="162"/>
        <end position="195"/>
    </location>
</feature>
<dbReference type="SUPFAM" id="SSF48452">
    <property type="entry name" value="TPR-like"/>
    <property type="match status" value="1"/>
</dbReference>
<evidence type="ECO:0000313" key="4">
    <source>
        <dbReference type="Proteomes" id="UP000319619"/>
    </source>
</evidence>
<keyword evidence="2" id="KW-0812">Transmembrane</keyword>
<evidence type="ECO:0000256" key="1">
    <source>
        <dbReference type="PROSITE-ProRule" id="PRU00339"/>
    </source>
</evidence>
<protein>
    <submittedName>
        <fullName evidence="3">Uncharacterized protein</fullName>
    </submittedName>
</protein>